<sequence>MSINVCARLPRSKSDATRVNLALAQGRAAKPLWLSEPRSHLARRQDESQMEEEARSTSQAQEKKDEGSFQINYSPLDLSCPSPQF</sequence>
<evidence type="ECO:0000313" key="3">
    <source>
        <dbReference type="Proteomes" id="UP000624244"/>
    </source>
</evidence>
<gene>
    <name evidence="2" type="ORF">GGP41_007481</name>
</gene>
<evidence type="ECO:0000256" key="1">
    <source>
        <dbReference type="SAM" id="MobiDB-lite"/>
    </source>
</evidence>
<proteinExistence type="predicted"/>
<dbReference type="EMBL" id="WNKQ01000022">
    <property type="protein sequence ID" value="KAF5844489.1"/>
    <property type="molecule type" value="Genomic_DNA"/>
</dbReference>
<dbReference type="AlphaFoldDB" id="A0A8H5ZA51"/>
<evidence type="ECO:0000313" key="2">
    <source>
        <dbReference type="EMBL" id="KAF5844489.1"/>
    </source>
</evidence>
<protein>
    <submittedName>
        <fullName evidence="2">Uncharacterized protein</fullName>
    </submittedName>
</protein>
<organism evidence="2 3">
    <name type="scientific">Cochliobolus sativus</name>
    <name type="common">Common root rot and spot blotch fungus</name>
    <name type="synonym">Bipolaris sorokiniana</name>
    <dbReference type="NCBI Taxonomy" id="45130"/>
    <lineage>
        <taxon>Eukaryota</taxon>
        <taxon>Fungi</taxon>
        <taxon>Dikarya</taxon>
        <taxon>Ascomycota</taxon>
        <taxon>Pezizomycotina</taxon>
        <taxon>Dothideomycetes</taxon>
        <taxon>Pleosporomycetidae</taxon>
        <taxon>Pleosporales</taxon>
        <taxon>Pleosporineae</taxon>
        <taxon>Pleosporaceae</taxon>
        <taxon>Bipolaris</taxon>
    </lineage>
</organism>
<dbReference type="Proteomes" id="UP000624244">
    <property type="component" value="Unassembled WGS sequence"/>
</dbReference>
<reference evidence="2" key="1">
    <citation type="submission" date="2019-11" db="EMBL/GenBank/DDBJ databases">
        <title>Bipolaris sorokiniana Genome sequencing.</title>
        <authorList>
            <person name="Wang H."/>
        </authorList>
    </citation>
    <scope>NUCLEOTIDE SEQUENCE</scope>
</reference>
<name>A0A8H5ZA51_COCSA</name>
<comment type="caution">
    <text evidence="2">The sequence shown here is derived from an EMBL/GenBank/DDBJ whole genome shotgun (WGS) entry which is preliminary data.</text>
</comment>
<feature type="compositionally biased region" description="Basic and acidic residues" evidence="1">
    <location>
        <begin position="37"/>
        <end position="67"/>
    </location>
</feature>
<feature type="region of interest" description="Disordered" evidence="1">
    <location>
        <begin position="34"/>
        <end position="85"/>
    </location>
</feature>
<accession>A0A8H5ZA51</accession>